<feature type="transmembrane region" description="Helical" evidence="2">
    <location>
        <begin position="160"/>
        <end position="185"/>
    </location>
</feature>
<feature type="compositionally biased region" description="Low complexity" evidence="1">
    <location>
        <begin position="258"/>
        <end position="270"/>
    </location>
</feature>
<dbReference type="Proteomes" id="UP000231693">
    <property type="component" value="Unassembled WGS sequence"/>
</dbReference>
<dbReference type="GO" id="GO:0005886">
    <property type="term" value="C:plasma membrane"/>
    <property type="evidence" value="ECO:0007669"/>
    <property type="project" value="TreeGrafter"/>
</dbReference>
<reference evidence="3 4" key="1">
    <citation type="submission" date="2017-11" db="EMBL/GenBank/DDBJ databases">
        <title>Genomic Encyclopedia of Archaeal and Bacterial Type Strains, Phase II (KMG-II): From Individual Species to Whole Genera.</title>
        <authorList>
            <person name="Goeker M."/>
        </authorList>
    </citation>
    <scope>NUCLEOTIDE SEQUENCE [LARGE SCALE GENOMIC DNA]</scope>
    <source>
        <strain evidence="3 4">DSM 25478</strain>
    </source>
</reference>
<dbReference type="InterPro" id="IPR005325">
    <property type="entry name" value="DUF308_memb"/>
</dbReference>
<accession>A0A2M9D141</accession>
<evidence type="ECO:0000256" key="1">
    <source>
        <dbReference type="SAM" id="MobiDB-lite"/>
    </source>
</evidence>
<evidence type="ECO:0000256" key="2">
    <source>
        <dbReference type="SAM" id="Phobius"/>
    </source>
</evidence>
<feature type="transmembrane region" description="Helical" evidence="2">
    <location>
        <begin position="78"/>
        <end position="98"/>
    </location>
</feature>
<dbReference type="EMBL" id="PGFE01000001">
    <property type="protein sequence ID" value="PJJ77708.1"/>
    <property type="molecule type" value="Genomic_DNA"/>
</dbReference>
<evidence type="ECO:0000313" key="3">
    <source>
        <dbReference type="EMBL" id="PJJ77708.1"/>
    </source>
</evidence>
<proteinExistence type="predicted"/>
<feature type="transmembrane region" description="Helical" evidence="2">
    <location>
        <begin position="18"/>
        <end position="40"/>
    </location>
</feature>
<dbReference type="AlphaFoldDB" id="A0A2M9D141"/>
<dbReference type="RefSeq" id="WP_100422047.1">
    <property type="nucleotide sequence ID" value="NZ_BOOX01000012.1"/>
</dbReference>
<organism evidence="3 4">
    <name type="scientific">Sediminihabitans luteus</name>
    <dbReference type="NCBI Taxonomy" id="1138585"/>
    <lineage>
        <taxon>Bacteria</taxon>
        <taxon>Bacillati</taxon>
        <taxon>Actinomycetota</taxon>
        <taxon>Actinomycetes</taxon>
        <taxon>Micrococcales</taxon>
        <taxon>Cellulomonadaceae</taxon>
        <taxon>Sediminihabitans</taxon>
    </lineage>
</organism>
<dbReference type="InterPro" id="IPR052712">
    <property type="entry name" value="Acid_resist_chaperone_HdeD"/>
</dbReference>
<dbReference type="Pfam" id="PF03729">
    <property type="entry name" value="DUF308"/>
    <property type="match status" value="1"/>
</dbReference>
<feature type="transmembrane region" description="Helical" evidence="2">
    <location>
        <begin position="104"/>
        <end position="122"/>
    </location>
</feature>
<protein>
    <submittedName>
        <fullName evidence="3">Uncharacterized membrane protein HdeD (DUF308 family)</fullName>
    </submittedName>
</protein>
<comment type="caution">
    <text evidence="3">The sequence shown here is derived from an EMBL/GenBank/DDBJ whole genome shotgun (WGS) entry which is preliminary data.</text>
</comment>
<keyword evidence="2" id="KW-0812">Transmembrane</keyword>
<feature type="transmembrane region" description="Helical" evidence="2">
    <location>
        <begin position="134"/>
        <end position="154"/>
    </location>
</feature>
<evidence type="ECO:0000313" key="4">
    <source>
        <dbReference type="Proteomes" id="UP000231693"/>
    </source>
</evidence>
<keyword evidence="2" id="KW-0472">Membrane</keyword>
<gene>
    <name evidence="3" type="ORF">CLV28_0934</name>
</gene>
<dbReference type="PANTHER" id="PTHR34989:SF1">
    <property type="entry name" value="PROTEIN HDED"/>
    <property type="match status" value="1"/>
</dbReference>
<keyword evidence="2" id="KW-1133">Transmembrane helix</keyword>
<name>A0A2M9D141_9CELL</name>
<feature type="compositionally biased region" description="Low complexity" evidence="1">
    <location>
        <begin position="199"/>
        <end position="222"/>
    </location>
</feature>
<dbReference type="OrthoDB" id="3829721at2"/>
<feature type="region of interest" description="Disordered" evidence="1">
    <location>
        <begin position="198"/>
        <end position="279"/>
    </location>
</feature>
<feature type="transmembrane region" description="Helical" evidence="2">
    <location>
        <begin position="46"/>
        <end position="66"/>
    </location>
</feature>
<dbReference type="PANTHER" id="PTHR34989">
    <property type="entry name" value="PROTEIN HDED"/>
    <property type="match status" value="1"/>
</dbReference>
<sequence length="279" mass="29244">MADDELLSTHTFEVAKKVWATALVRGVLFLVVGLVIFLWPDLGNTLLQWLFFVVFALQAVVLIVEWQRTKEKDANGATIRLVLGIIAAVAGVAVLVWPESTFTAILRIVAIWAIVAGVVNLVSGVRAFRARRPAWDWELTTALLWLFFGILVLVKPLEDLQLVITALAVFLIFTGIVLTVAGWALHVSAKDAAAGRPVSARTGTGAASGGSARTGTTAGPASDTSREVVVEPGTLQAGASPEATVNVAGVSDGGPVGTGPFTAAGTTDAAPDPRDEPRD</sequence>
<keyword evidence="4" id="KW-1185">Reference proteome</keyword>